<evidence type="ECO:0000256" key="4">
    <source>
        <dbReference type="ARBA" id="ARBA00022833"/>
    </source>
</evidence>
<dbReference type="AlphaFoldDB" id="A0A0U4P2C8"/>
<comment type="function">
    <text evidence="6">Part of an energy-coupled inorganic carbon pump.</text>
</comment>
<feature type="binding site" evidence="6">
    <location>
        <position position="507"/>
    </location>
    <ligand>
        <name>Zn(2+)</name>
        <dbReference type="ChEBI" id="CHEBI:29105"/>
    </ligand>
</feature>
<dbReference type="InterPro" id="IPR018752">
    <property type="entry name" value="DabA"/>
</dbReference>
<dbReference type="EMBL" id="CP013987">
    <property type="protein sequence ID" value="ALZ85073.1"/>
    <property type="molecule type" value="Genomic_DNA"/>
</dbReference>
<dbReference type="Proteomes" id="UP000064137">
    <property type="component" value="Chromosome"/>
</dbReference>
<comment type="subunit">
    <text evidence="6">Forms a complex with DabB.</text>
</comment>
<feature type="binding site" evidence="6">
    <location>
        <position position="522"/>
    </location>
    <ligand>
        <name>Zn(2+)</name>
        <dbReference type="ChEBI" id="CHEBI:29105"/>
    </ligand>
</feature>
<reference evidence="7 8" key="1">
    <citation type="submission" date="2016-01" db="EMBL/GenBank/DDBJ databases">
        <title>Annotation of Pseudomonas oryzihabitans USDA-ARS-USMARC-56511.</title>
        <authorList>
            <person name="Harhay G.P."/>
            <person name="Harhay D.M."/>
            <person name="Smith T.P.L."/>
            <person name="Bono J.L."/>
            <person name="Heaton M.P."/>
            <person name="Clawson M.L."/>
            <person name="Chitko-Mckown C.G."/>
            <person name="Capik S.F."/>
            <person name="DeDonder K.D."/>
            <person name="Apley M.D."/>
            <person name="Lubbers B.V."/>
            <person name="White B.J."/>
            <person name="Larson R.L."/>
        </authorList>
    </citation>
    <scope>NUCLEOTIDE SEQUENCE [LARGE SCALE GENOMIC DNA]</scope>
    <source>
        <strain evidence="7 8">USDA-ARS-USMARC-56511</strain>
    </source>
</reference>
<evidence type="ECO:0000313" key="8">
    <source>
        <dbReference type="Proteomes" id="UP000064137"/>
    </source>
</evidence>
<protein>
    <recommendedName>
        <fullName evidence="6">Probable inorganic carbon transporter subunit DabA</fullName>
    </recommendedName>
</protein>
<feature type="binding site" evidence="6">
    <location>
        <position position="336"/>
    </location>
    <ligand>
        <name>Zn(2+)</name>
        <dbReference type="ChEBI" id="CHEBI:29105"/>
    </ligand>
</feature>
<name>A0A0U4P2C8_9PSED</name>
<dbReference type="RefSeq" id="WP_059315243.1">
    <property type="nucleotide sequence ID" value="NZ_CP013987.1"/>
</dbReference>
<organism evidence="7 8">
    <name type="scientific">Pseudomonas oryzihabitans</name>
    <dbReference type="NCBI Taxonomy" id="47885"/>
    <lineage>
        <taxon>Bacteria</taxon>
        <taxon>Pseudomonadati</taxon>
        <taxon>Pseudomonadota</taxon>
        <taxon>Gammaproteobacteria</taxon>
        <taxon>Pseudomonadales</taxon>
        <taxon>Pseudomonadaceae</taxon>
        <taxon>Pseudomonas</taxon>
    </lineage>
</organism>
<keyword evidence="2 6" id="KW-1003">Cell membrane</keyword>
<sequence length="823" mass="91205">MTAFEPTPDLEYQALHEVARQACARIAPTWPLDRMIAVSPLWERRDQAWQTVAAQLWQRAGSRLTLSAADYRQAWQDGRIAERHLQQALAEQGESCKPARLLEALDASAEACPGLPLLEDLAEPRSSLPGWPTLITQQIGQSCAAWFDHEQADWRPANSTGLYQAWHASLLADRGLTVLSACRDLHQRIAELPAEPRAVLEAAVQRLGLAAEDWAPWFDCLLLRSLGWASWCAYRRWQARLEGGDDQTLLDLLAIRAAWECLVDDRRRDADSRWQIWRSAWQARLQQPPSANWQALQLWQRADELAWQEQLQQALCQSAPAALPQAPLAKLFFCIDVRSEPLRRALEQACPELETGGFAGFFGLPIAYTPLGTSATRPQLPGLLAPQLQVSESSGDAVQDRQLAAVRQDRLARQGGWRLFERLPASTFTLVESIGLGYAGALLGRTYGVSEGVPQPERIAWRRGEWQRLHPQLPAMAMQQQVDLAARILKGMGLSGPMPALLVLLGHGSQSANNPQAAGLDCGACCGQRGEVNARLLARLLNDSEVRAGLRARGLDLPPHCQVLAGLHNTTTDEVQVFAHEELPAALQPGWQRLRAALDVASREVRRQRAAALGLAPLREQPDKLLGRLRRRARDWAQTRPEWGLAGNAAFIAAPRARTRGVDLQGRAFLHDYDWRQDGDGRVLELIMTAPMVVAHWINLQYFTSTTDNLRFGSGNKLLHNVVGGHIGVFEGNGGDLRIGLARQSLHDGQQWVHRPLRLHVVIEAPRAMIDQVIAAHAVVRDLVRNGWLYLLRLDGAPACLEQRTAGGWQPLPEAGVGGQRAH</sequence>
<dbReference type="PANTHER" id="PTHR38344">
    <property type="entry name" value="UPF0753 PROTEIN AQ_863"/>
    <property type="match status" value="1"/>
</dbReference>
<dbReference type="KEGG" id="por:APT59_13050"/>
<comment type="subcellular location">
    <subcellularLocation>
        <location evidence="6">Cell membrane</location>
        <topology evidence="6">Peripheral membrane protein</topology>
    </subcellularLocation>
</comment>
<dbReference type="OrthoDB" id="9805101at2"/>
<evidence type="ECO:0000256" key="1">
    <source>
        <dbReference type="ARBA" id="ARBA00022448"/>
    </source>
</evidence>
<comment type="similarity">
    <text evidence="6">Belongs to the inorganic carbon transporter (TC 9.A.2) DabA family.</text>
</comment>
<keyword evidence="3 6" id="KW-0479">Metal-binding</keyword>
<evidence type="ECO:0000256" key="6">
    <source>
        <dbReference type="HAMAP-Rule" id="MF_01871"/>
    </source>
</evidence>
<dbReference type="HAMAP" id="MF_01871">
    <property type="entry name" value="DabA"/>
    <property type="match status" value="1"/>
</dbReference>
<keyword evidence="5 6" id="KW-0472">Membrane</keyword>
<dbReference type="PANTHER" id="PTHR38344:SF1">
    <property type="entry name" value="INORGANIC CARBON TRANSPORTER SUBUNIT DABA-RELATED"/>
    <property type="match status" value="1"/>
</dbReference>
<keyword evidence="1 6" id="KW-0813">Transport</keyword>
<dbReference type="Pfam" id="PF10070">
    <property type="entry name" value="DabA"/>
    <property type="match status" value="1"/>
</dbReference>
<dbReference type="GO" id="GO:0008270">
    <property type="term" value="F:zinc ion binding"/>
    <property type="evidence" value="ECO:0007669"/>
    <property type="project" value="UniProtKB-UniRule"/>
</dbReference>
<proteinExistence type="inferred from homology"/>
<evidence type="ECO:0000256" key="3">
    <source>
        <dbReference type="ARBA" id="ARBA00022723"/>
    </source>
</evidence>
<keyword evidence="4 6" id="KW-0862">Zinc</keyword>
<evidence type="ECO:0000256" key="2">
    <source>
        <dbReference type="ARBA" id="ARBA00022475"/>
    </source>
</evidence>
<gene>
    <name evidence="6" type="primary">dabA</name>
    <name evidence="7" type="ORF">APT59_13050</name>
</gene>
<comment type="cofactor">
    <cofactor evidence="6">
        <name>Zn(2+)</name>
        <dbReference type="ChEBI" id="CHEBI:29105"/>
    </cofactor>
</comment>
<evidence type="ECO:0000313" key="7">
    <source>
        <dbReference type="EMBL" id="ALZ85073.1"/>
    </source>
</evidence>
<feature type="binding site" evidence="6">
    <location>
        <position position="334"/>
    </location>
    <ligand>
        <name>Zn(2+)</name>
        <dbReference type="ChEBI" id="CHEBI:29105"/>
    </ligand>
</feature>
<dbReference type="GO" id="GO:0005886">
    <property type="term" value="C:plasma membrane"/>
    <property type="evidence" value="ECO:0007669"/>
    <property type="project" value="UniProtKB-SubCell"/>
</dbReference>
<evidence type="ECO:0000256" key="5">
    <source>
        <dbReference type="ARBA" id="ARBA00023136"/>
    </source>
</evidence>
<accession>A0A0U4P2C8</accession>